<dbReference type="EMBL" id="GBXM01058266">
    <property type="protein sequence ID" value="JAH50311.1"/>
    <property type="molecule type" value="Transcribed_RNA"/>
</dbReference>
<evidence type="ECO:0000313" key="1">
    <source>
        <dbReference type="EMBL" id="JAH50311.1"/>
    </source>
</evidence>
<name>A0A0E9T9L8_ANGAN</name>
<accession>A0A0E9T9L8</accession>
<protein>
    <submittedName>
        <fullName evidence="1">Uncharacterized protein</fullName>
    </submittedName>
</protein>
<dbReference type="AlphaFoldDB" id="A0A0E9T9L8"/>
<reference evidence="1" key="2">
    <citation type="journal article" date="2015" name="Fish Shellfish Immunol.">
        <title>Early steps in the European eel (Anguilla anguilla)-Vibrio vulnificus interaction in the gills: Role of the RtxA13 toxin.</title>
        <authorList>
            <person name="Callol A."/>
            <person name="Pajuelo D."/>
            <person name="Ebbesson L."/>
            <person name="Teles M."/>
            <person name="MacKenzie S."/>
            <person name="Amaro C."/>
        </authorList>
    </citation>
    <scope>NUCLEOTIDE SEQUENCE</scope>
</reference>
<proteinExistence type="predicted"/>
<reference evidence="1" key="1">
    <citation type="submission" date="2014-11" db="EMBL/GenBank/DDBJ databases">
        <authorList>
            <person name="Amaro Gonzalez C."/>
        </authorList>
    </citation>
    <scope>NUCLEOTIDE SEQUENCE</scope>
</reference>
<organism evidence="1">
    <name type="scientific">Anguilla anguilla</name>
    <name type="common">European freshwater eel</name>
    <name type="synonym">Muraena anguilla</name>
    <dbReference type="NCBI Taxonomy" id="7936"/>
    <lineage>
        <taxon>Eukaryota</taxon>
        <taxon>Metazoa</taxon>
        <taxon>Chordata</taxon>
        <taxon>Craniata</taxon>
        <taxon>Vertebrata</taxon>
        <taxon>Euteleostomi</taxon>
        <taxon>Actinopterygii</taxon>
        <taxon>Neopterygii</taxon>
        <taxon>Teleostei</taxon>
        <taxon>Anguilliformes</taxon>
        <taxon>Anguillidae</taxon>
        <taxon>Anguilla</taxon>
    </lineage>
</organism>
<sequence length="26" mass="2922">MGLLDLLSSLLRATLFLSTCPLSHRY</sequence>